<keyword evidence="12" id="KW-1185">Reference proteome</keyword>
<keyword evidence="8" id="KW-1015">Disulfide bond</keyword>
<comment type="similarity">
    <text evidence="1">Belongs to the peptidase M43B family.</text>
</comment>
<dbReference type="Proteomes" id="UP000307440">
    <property type="component" value="Unassembled WGS sequence"/>
</dbReference>
<dbReference type="EMBL" id="ML210343">
    <property type="protein sequence ID" value="TFK19391.1"/>
    <property type="molecule type" value="Genomic_DNA"/>
</dbReference>
<evidence type="ECO:0000256" key="3">
    <source>
        <dbReference type="ARBA" id="ARBA00022723"/>
    </source>
</evidence>
<keyword evidence="7 11" id="KW-0482">Metalloprotease</keyword>
<keyword evidence="6" id="KW-0862">Zinc</keyword>
<feature type="domain" description="Peptidase M43 pregnancy-associated plasma-A" evidence="10">
    <location>
        <begin position="191"/>
        <end position="273"/>
    </location>
</feature>
<dbReference type="AlphaFoldDB" id="A0A5C3KGX6"/>
<evidence type="ECO:0000256" key="4">
    <source>
        <dbReference type="ARBA" id="ARBA00022729"/>
    </source>
</evidence>
<keyword evidence="5" id="KW-0378">Hydrolase</keyword>
<evidence type="ECO:0000256" key="9">
    <source>
        <dbReference type="SAM" id="SignalP"/>
    </source>
</evidence>
<dbReference type="PANTHER" id="PTHR47466">
    <property type="match status" value="1"/>
</dbReference>
<dbReference type="GO" id="GO:0008237">
    <property type="term" value="F:metallopeptidase activity"/>
    <property type="evidence" value="ECO:0007669"/>
    <property type="project" value="UniProtKB-KW"/>
</dbReference>
<dbReference type="SUPFAM" id="SSF55486">
    <property type="entry name" value="Metalloproteases ('zincins'), catalytic domain"/>
    <property type="match status" value="1"/>
</dbReference>
<dbReference type="GO" id="GO:0006508">
    <property type="term" value="P:proteolysis"/>
    <property type="evidence" value="ECO:0007669"/>
    <property type="project" value="UniProtKB-KW"/>
</dbReference>
<evidence type="ECO:0000256" key="1">
    <source>
        <dbReference type="ARBA" id="ARBA00008721"/>
    </source>
</evidence>
<feature type="chain" id="PRO_5022843497" evidence="9">
    <location>
        <begin position="21"/>
        <end position="281"/>
    </location>
</feature>
<dbReference type="GO" id="GO:0046872">
    <property type="term" value="F:metal ion binding"/>
    <property type="evidence" value="ECO:0007669"/>
    <property type="project" value="UniProtKB-KW"/>
</dbReference>
<dbReference type="InterPro" id="IPR024079">
    <property type="entry name" value="MetalloPept_cat_dom_sf"/>
</dbReference>
<dbReference type="OrthoDB" id="536211at2759"/>
<dbReference type="InterPro" id="IPR008754">
    <property type="entry name" value="Peptidase_M43"/>
</dbReference>
<feature type="signal peptide" evidence="9">
    <location>
        <begin position="1"/>
        <end position="20"/>
    </location>
</feature>
<organism evidence="11 12">
    <name type="scientific">Coprinopsis marcescibilis</name>
    <name type="common">Agaric fungus</name>
    <name type="synonym">Psathyrella marcescibilis</name>
    <dbReference type="NCBI Taxonomy" id="230819"/>
    <lineage>
        <taxon>Eukaryota</taxon>
        <taxon>Fungi</taxon>
        <taxon>Dikarya</taxon>
        <taxon>Basidiomycota</taxon>
        <taxon>Agaricomycotina</taxon>
        <taxon>Agaricomycetes</taxon>
        <taxon>Agaricomycetidae</taxon>
        <taxon>Agaricales</taxon>
        <taxon>Agaricineae</taxon>
        <taxon>Psathyrellaceae</taxon>
        <taxon>Coprinopsis</taxon>
    </lineage>
</organism>
<evidence type="ECO:0000259" key="10">
    <source>
        <dbReference type="Pfam" id="PF05572"/>
    </source>
</evidence>
<gene>
    <name evidence="11" type="ORF">FA15DRAFT_724559</name>
</gene>
<dbReference type="PANTHER" id="PTHR47466:SF1">
    <property type="entry name" value="METALLOPROTEASE MEP1 (AFU_ORTHOLOGUE AFUA_1G07730)-RELATED"/>
    <property type="match status" value="1"/>
</dbReference>
<proteinExistence type="inferred from homology"/>
<keyword evidence="2 11" id="KW-0645">Protease</keyword>
<keyword evidence="3" id="KW-0479">Metal-binding</keyword>
<evidence type="ECO:0000313" key="12">
    <source>
        <dbReference type="Proteomes" id="UP000307440"/>
    </source>
</evidence>
<evidence type="ECO:0000313" key="11">
    <source>
        <dbReference type="EMBL" id="TFK19391.1"/>
    </source>
</evidence>
<name>A0A5C3KGX6_COPMA</name>
<keyword evidence="4 9" id="KW-0732">Signal</keyword>
<dbReference type="Gene3D" id="3.40.390.10">
    <property type="entry name" value="Collagenase (Catalytic Domain)"/>
    <property type="match status" value="1"/>
</dbReference>
<evidence type="ECO:0000256" key="5">
    <source>
        <dbReference type="ARBA" id="ARBA00022801"/>
    </source>
</evidence>
<protein>
    <submittedName>
        <fullName evidence="11">Metalloprotease</fullName>
    </submittedName>
</protein>
<sequence>MRVSALLGTAFATAASVVNAQRTCGSTPSAQAVAIAEHHFSQHRAVGTQSVQTYSDGVINVHFHSIHSGPALTQGYVPDSQIVDQISVLNHDFRNTGLSFVLVNTTRILNADWFLRAAPWTLQQNDMKTTLRAGGAAELNIYSVGFASGSGAGLLGYATFPSDYATSSWDDGIVILYSSLPGGATVPYDLGQTATHEVGHWVGLYHTFQGGCTDGDFVADTPAERGPAFGCPIGSDTCGSPGVDPIHNYMDYSDDACMTEFTPGQVERLRAQLATYRGIPV</sequence>
<accession>A0A5C3KGX6</accession>
<evidence type="ECO:0000256" key="7">
    <source>
        <dbReference type="ARBA" id="ARBA00023049"/>
    </source>
</evidence>
<evidence type="ECO:0000256" key="2">
    <source>
        <dbReference type="ARBA" id="ARBA00022670"/>
    </source>
</evidence>
<dbReference type="Pfam" id="PF05572">
    <property type="entry name" value="Peptidase_M43"/>
    <property type="match status" value="1"/>
</dbReference>
<reference evidence="11 12" key="1">
    <citation type="journal article" date="2019" name="Nat. Ecol. Evol.">
        <title>Megaphylogeny resolves global patterns of mushroom evolution.</title>
        <authorList>
            <person name="Varga T."/>
            <person name="Krizsan K."/>
            <person name="Foldi C."/>
            <person name="Dima B."/>
            <person name="Sanchez-Garcia M."/>
            <person name="Sanchez-Ramirez S."/>
            <person name="Szollosi G.J."/>
            <person name="Szarkandi J.G."/>
            <person name="Papp V."/>
            <person name="Albert L."/>
            <person name="Andreopoulos W."/>
            <person name="Angelini C."/>
            <person name="Antonin V."/>
            <person name="Barry K.W."/>
            <person name="Bougher N.L."/>
            <person name="Buchanan P."/>
            <person name="Buyck B."/>
            <person name="Bense V."/>
            <person name="Catcheside P."/>
            <person name="Chovatia M."/>
            <person name="Cooper J."/>
            <person name="Damon W."/>
            <person name="Desjardin D."/>
            <person name="Finy P."/>
            <person name="Geml J."/>
            <person name="Haridas S."/>
            <person name="Hughes K."/>
            <person name="Justo A."/>
            <person name="Karasinski D."/>
            <person name="Kautmanova I."/>
            <person name="Kiss B."/>
            <person name="Kocsube S."/>
            <person name="Kotiranta H."/>
            <person name="LaButti K.M."/>
            <person name="Lechner B.E."/>
            <person name="Liimatainen K."/>
            <person name="Lipzen A."/>
            <person name="Lukacs Z."/>
            <person name="Mihaltcheva S."/>
            <person name="Morgado L.N."/>
            <person name="Niskanen T."/>
            <person name="Noordeloos M.E."/>
            <person name="Ohm R.A."/>
            <person name="Ortiz-Santana B."/>
            <person name="Ovrebo C."/>
            <person name="Racz N."/>
            <person name="Riley R."/>
            <person name="Savchenko A."/>
            <person name="Shiryaev A."/>
            <person name="Soop K."/>
            <person name="Spirin V."/>
            <person name="Szebenyi C."/>
            <person name="Tomsovsky M."/>
            <person name="Tulloss R.E."/>
            <person name="Uehling J."/>
            <person name="Grigoriev I.V."/>
            <person name="Vagvolgyi C."/>
            <person name="Papp T."/>
            <person name="Martin F.M."/>
            <person name="Miettinen O."/>
            <person name="Hibbett D.S."/>
            <person name="Nagy L.G."/>
        </authorList>
    </citation>
    <scope>NUCLEOTIDE SEQUENCE [LARGE SCALE GENOMIC DNA]</scope>
    <source>
        <strain evidence="11 12">CBS 121175</strain>
    </source>
</reference>
<evidence type="ECO:0000256" key="6">
    <source>
        <dbReference type="ARBA" id="ARBA00022833"/>
    </source>
</evidence>
<evidence type="ECO:0000256" key="8">
    <source>
        <dbReference type="ARBA" id="ARBA00023157"/>
    </source>
</evidence>
<dbReference type="CDD" id="cd04275">
    <property type="entry name" value="ZnMc_pappalysin_like"/>
    <property type="match status" value="1"/>
</dbReference>